<dbReference type="Proteomes" id="UP000746612">
    <property type="component" value="Unassembled WGS sequence"/>
</dbReference>
<feature type="domain" description="DinB-like" evidence="6">
    <location>
        <begin position="46"/>
        <end position="168"/>
    </location>
</feature>
<dbReference type="PANTHER" id="PTHR43397:SF1">
    <property type="entry name" value="ERGOTHIONEINE BIOSYNTHESIS PROTEIN 1"/>
    <property type="match status" value="1"/>
</dbReference>
<gene>
    <name evidence="8" type="ORF">FUG_LOCUS55119</name>
    <name evidence="7" type="ORF">MDCFG202_LOCUS63817</name>
</gene>
<dbReference type="SUPFAM" id="SSF56436">
    <property type="entry name" value="C-type lectin-like"/>
    <property type="match status" value="1"/>
</dbReference>
<evidence type="ECO:0000256" key="3">
    <source>
        <dbReference type="ARBA" id="ARBA00037882"/>
    </source>
</evidence>
<dbReference type="InterPro" id="IPR051128">
    <property type="entry name" value="EgtD_Methyltrsf_superfamily"/>
</dbReference>
<dbReference type="InterPro" id="IPR016187">
    <property type="entry name" value="CTDL_fold"/>
</dbReference>
<dbReference type="InterPro" id="IPR005532">
    <property type="entry name" value="SUMF_dom"/>
</dbReference>
<evidence type="ECO:0000313" key="8">
    <source>
        <dbReference type="EMBL" id="VIO52820.1"/>
    </source>
</evidence>
<dbReference type="Pfam" id="PF12867">
    <property type="entry name" value="DinB_2"/>
    <property type="match status" value="1"/>
</dbReference>
<dbReference type="SUPFAM" id="SSF109854">
    <property type="entry name" value="DinB/YfiT-like putative metalloenzymes"/>
    <property type="match status" value="1"/>
</dbReference>
<feature type="compositionally biased region" description="Low complexity" evidence="4">
    <location>
        <begin position="293"/>
        <end position="307"/>
    </location>
</feature>
<evidence type="ECO:0000256" key="4">
    <source>
        <dbReference type="SAM" id="MobiDB-lite"/>
    </source>
</evidence>
<keyword evidence="2" id="KW-0408">Iron</keyword>
<reference evidence="7" key="2">
    <citation type="submission" date="2021-03" db="EMBL/GenBank/DDBJ databases">
        <authorList>
            <person name="Alouane T."/>
            <person name="Langin T."/>
            <person name="Bonhomme L."/>
        </authorList>
    </citation>
    <scope>NUCLEOTIDE SEQUENCE</scope>
    <source>
        <strain evidence="7">MDC_Fg202</strain>
    </source>
</reference>
<accession>A0A2H3FQ46</accession>
<protein>
    <recommendedName>
        <fullName evidence="10">Sulfatase-modifying factor enzyme domain-containing protein</fullName>
    </recommendedName>
</protein>
<dbReference type="EMBL" id="CAJPIJ010000078">
    <property type="protein sequence ID" value="CAG1969455.1"/>
    <property type="molecule type" value="Genomic_DNA"/>
</dbReference>
<evidence type="ECO:0008006" key="10">
    <source>
        <dbReference type="Google" id="ProtNLM"/>
    </source>
</evidence>
<name>A0A2H3FQ46_GIBZA</name>
<comment type="pathway">
    <text evidence="3">Amino-acid biosynthesis; ergothioneine biosynthesis.</text>
</comment>
<dbReference type="Gene3D" id="3.90.1580.10">
    <property type="entry name" value="paralog of FGE (formylglycine-generating enzyme)"/>
    <property type="match status" value="1"/>
</dbReference>
<dbReference type="InterPro" id="IPR024775">
    <property type="entry name" value="DinB-like"/>
</dbReference>
<dbReference type="OrthoDB" id="659at2759"/>
<sequence length="522" mass="58926">MAIGSLTSKSYAFPLKPKDYAAKPLPSLQEWKDLWAAWHLVSTKMIPADALMEQPIPLRNPLLFYLGHIPAFEDIHLTRAMNGKPVEPAVYHDYFGRGIDPDVNDPTQCHDHSELPKTWPSLENILDYRHRVNQRIIGLYDDPNTFGNRTIERALWVGFEHEALHLETFLYMTLQSPNIKPPPGPTPNFAAMAEKARLERVENQWFQIPAQQFTIGFDDPESDDGPDRFFAWDNEREPYSVAMPEFEAQARPVCNEEYATYLVSTGKTETIPVCWTKLPKSDANGAAGNGHAINGHNRVNGHHTNGSGLNGHGSNGHSTNGNGVKNDALQQFINTHAIKTVYGPIPLTLALDWPLMSSYQEAEDYAKWVGARIPTMHEVRSIHEHAEKQKKATLPHNDIEVENKRLDPEEIFVDLTGCNTGLQNFHPTPVTQNGGRLSGLGDMGGAWEWSSSWFAPQPNFKPMDIYPGYSADFMHGKHKAITGGSWAVHPRISGRKSFQNWWQVDYPYPWVTPRLVRDINKN</sequence>
<evidence type="ECO:0000259" key="5">
    <source>
        <dbReference type="Pfam" id="PF03781"/>
    </source>
</evidence>
<dbReference type="Pfam" id="PF03781">
    <property type="entry name" value="FGE-sulfatase"/>
    <property type="match status" value="1"/>
</dbReference>
<dbReference type="InterPro" id="IPR042095">
    <property type="entry name" value="SUMF_sf"/>
</dbReference>
<feature type="region of interest" description="Disordered" evidence="4">
    <location>
        <begin position="293"/>
        <end position="323"/>
    </location>
</feature>
<feature type="domain" description="Sulfatase-modifying factor enzyme-like" evidence="5">
    <location>
        <begin position="208"/>
        <end position="517"/>
    </location>
</feature>
<dbReference type="InterPro" id="IPR034660">
    <property type="entry name" value="DinB/YfiT-like"/>
</dbReference>
<keyword evidence="1" id="KW-0560">Oxidoreductase</keyword>
<evidence type="ECO:0000259" key="6">
    <source>
        <dbReference type="Pfam" id="PF12867"/>
    </source>
</evidence>
<organism evidence="7 9">
    <name type="scientific">Gibberella zeae</name>
    <name type="common">Wheat head blight fungus</name>
    <name type="synonym">Fusarium graminearum</name>
    <dbReference type="NCBI Taxonomy" id="5518"/>
    <lineage>
        <taxon>Eukaryota</taxon>
        <taxon>Fungi</taxon>
        <taxon>Dikarya</taxon>
        <taxon>Ascomycota</taxon>
        <taxon>Pezizomycotina</taxon>
        <taxon>Sordariomycetes</taxon>
        <taxon>Hypocreomycetidae</taxon>
        <taxon>Hypocreales</taxon>
        <taxon>Nectriaceae</taxon>
        <taxon>Fusarium</taxon>
    </lineage>
</organism>
<evidence type="ECO:0000313" key="9">
    <source>
        <dbReference type="Proteomes" id="UP000746612"/>
    </source>
</evidence>
<dbReference type="AlphaFoldDB" id="A0A2H3FQ46"/>
<dbReference type="PANTHER" id="PTHR43397">
    <property type="entry name" value="ERGOTHIONEINE BIOSYNTHESIS PROTEIN 1"/>
    <property type="match status" value="1"/>
</dbReference>
<evidence type="ECO:0000313" key="7">
    <source>
        <dbReference type="EMBL" id="CAG1969455.1"/>
    </source>
</evidence>
<evidence type="ECO:0000256" key="1">
    <source>
        <dbReference type="ARBA" id="ARBA00023002"/>
    </source>
</evidence>
<dbReference type="EMBL" id="CAAKMV010000044">
    <property type="protein sequence ID" value="VIO52820.1"/>
    <property type="molecule type" value="Genomic_DNA"/>
</dbReference>
<proteinExistence type="predicted"/>
<reference evidence="8" key="1">
    <citation type="submission" date="2019-04" db="EMBL/GenBank/DDBJ databases">
        <authorList>
            <person name="Melise S."/>
            <person name="Noan J."/>
            <person name="Okalmin O."/>
        </authorList>
    </citation>
    <scope>NUCLEOTIDE SEQUENCE</scope>
    <source>
        <strain evidence="8">FN9</strain>
    </source>
</reference>
<evidence type="ECO:0000256" key="2">
    <source>
        <dbReference type="ARBA" id="ARBA00023004"/>
    </source>
</evidence>